<dbReference type="Proteomes" id="UP000606624">
    <property type="component" value="Unassembled WGS sequence"/>
</dbReference>
<reference evidence="1" key="1">
    <citation type="submission" date="2020-10" db="EMBL/GenBank/DDBJ databases">
        <authorList>
            <person name="Hahn C.J."/>
            <person name="Laso-Perez R."/>
            <person name="Vulcano F."/>
            <person name="Vaziourakis K.-M."/>
            <person name="Stokke R."/>
            <person name="Steen I.H."/>
            <person name="Teske A."/>
            <person name="Boetius A."/>
            <person name="Liebeke M."/>
            <person name="Amann R."/>
            <person name="Knittel K."/>
        </authorList>
    </citation>
    <scope>NUCLEOTIDE SEQUENCE</scope>
    <source>
        <strain evidence="1">Gfbio:e3339647-f889-4370-9287-4fb5cb688e4c:AG392E03_GoMArc1</strain>
    </source>
</reference>
<evidence type="ECO:0000313" key="2">
    <source>
        <dbReference type="Proteomes" id="UP000606624"/>
    </source>
</evidence>
<accession>A0A811T7J0</accession>
<evidence type="ECO:0000313" key="1">
    <source>
        <dbReference type="EMBL" id="CAD6490306.1"/>
    </source>
</evidence>
<proteinExistence type="predicted"/>
<protein>
    <submittedName>
        <fullName evidence="1">Uncharacterized protein</fullName>
    </submittedName>
</protein>
<name>A0A811T7J0_9EURY</name>
<dbReference type="EMBL" id="CAJHIN010000010">
    <property type="protein sequence ID" value="CAD6490306.1"/>
    <property type="molecule type" value="Genomic_DNA"/>
</dbReference>
<gene>
    <name evidence="1" type="ORF">KFBDDELM_00187</name>
</gene>
<organism evidence="1 2">
    <name type="scientific">Candidatus Argoarchaeum ethanivorans</name>
    <dbReference type="NCBI Taxonomy" id="2608793"/>
    <lineage>
        <taxon>Archaea</taxon>
        <taxon>Methanobacteriati</taxon>
        <taxon>Methanobacteriota</taxon>
        <taxon>Stenosarchaea group</taxon>
        <taxon>Methanomicrobia</taxon>
        <taxon>Methanosarcinales</taxon>
        <taxon>Methanosarcinales incertae sedis</taxon>
        <taxon>GOM Arc I cluster</taxon>
        <taxon>Candidatus Argoarchaeum</taxon>
    </lineage>
</organism>
<comment type="caution">
    <text evidence="1">The sequence shown here is derived from an EMBL/GenBank/DDBJ whole genome shotgun (WGS) entry which is preliminary data.</text>
</comment>
<sequence length="51" mass="6020">MIEKLFERTELPFPDDKTCIDYGQLIKIREGGTRLLIKRNELSMAIRILQI</sequence>
<dbReference type="AlphaFoldDB" id="A0A811T7J0"/>